<dbReference type="Pfam" id="PF07690">
    <property type="entry name" value="MFS_1"/>
    <property type="match status" value="1"/>
</dbReference>
<name>A0ABP5YVP1_9MICO</name>
<dbReference type="Gene3D" id="1.20.1250.20">
    <property type="entry name" value="MFS general substrate transporter like domains"/>
    <property type="match status" value="1"/>
</dbReference>
<organism evidence="10 11">
    <name type="scientific">Terrabacter carboxydivorans</name>
    <dbReference type="NCBI Taxonomy" id="619730"/>
    <lineage>
        <taxon>Bacteria</taxon>
        <taxon>Bacillati</taxon>
        <taxon>Actinomycetota</taxon>
        <taxon>Actinomycetes</taxon>
        <taxon>Micrococcales</taxon>
        <taxon>Intrasporangiaceae</taxon>
        <taxon>Terrabacter</taxon>
    </lineage>
</organism>
<feature type="transmembrane region" description="Helical" evidence="8">
    <location>
        <begin position="278"/>
        <end position="307"/>
    </location>
</feature>
<evidence type="ECO:0000256" key="4">
    <source>
        <dbReference type="ARBA" id="ARBA00022692"/>
    </source>
</evidence>
<feature type="domain" description="Major facilitator superfamily (MFS) profile" evidence="9">
    <location>
        <begin position="11"/>
        <end position="387"/>
    </location>
</feature>
<feature type="transmembrane region" description="Helical" evidence="8">
    <location>
        <begin position="241"/>
        <end position="266"/>
    </location>
</feature>
<evidence type="ECO:0000313" key="10">
    <source>
        <dbReference type="EMBL" id="GAA2487815.1"/>
    </source>
</evidence>
<evidence type="ECO:0000259" key="9">
    <source>
        <dbReference type="PROSITE" id="PS50850"/>
    </source>
</evidence>
<comment type="subcellular location">
    <subcellularLocation>
        <location evidence="1">Cell membrane</location>
        <topology evidence="1">Multi-pass membrane protein</topology>
    </subcellularLocation>
</comment>
<dbReference type="InterPro" id="IPR036259">
    <property type="entry name" value="MFS_trans_sf"/>
</dbReference>
<evidence type="ECO:0000256" key="2">
    <source>
        <dbReference type="ARBA" id="ARBA00022448"/>
    </source>
</evidence>
<evidence type="ECO:0000256" key="7">
    <source>
        <dbReference type="SAM" id="MobiDB-lite"/>
    </source>
</evidence>
<evidence type="ECO:0000256" key="3">
    <source>
        <dbReference type="ARBA" id="ARBA00022475"/>
    </source>
</evidence>
<gene>
    <name evidence="10" type="ORF">GCM10009858_27230</name>
</gene>
<evidence type="ECO:0000256" key="1">
    <source>
        <dbReference type="ARBA" id="ARBA00004651"/>
    </source>
</evidence>
<accession>A0ABP5YVP1</accession>
<feature type="transmembrane region" description="Helical" evidence="8">
    <location>
        <begin position="77"/>
        <end position="94"/>
    </location>
</feature>
<feature type="transmembrane region" description="Helical" evidence="8">
    <location>
        <begin position="363"/>
        <end position="382"/>
    </location>
</feature>
<proteinExistence type="predicted"/>
<feature type="region of interest" description="Disordered" evidence="7">
    <location>
        <begin position="393"/>
        <end position="422"/>
    </location>
</feature>
<dbReference type="Proteomes" id="UP001500730">
    <property type="component" value="Unassembled WGS sequence"/>
</dbReference>
<keyword evidence="5 8" id="KW-1133">Transmembrane helix</keyword>
<dbReference type="PANTHER" id="PTHR23517:SF2">
    <property type="entry name" value="MULTIDRUG RESISTANCE PROTEIN MDTH"/>
    <property type="match status" value="1"/>
</dbReference>
<dbReference type="SUPFAM" id="SSF103473">
    <property type="entry name" value="MFS general substrate transporter"/>
    <property type="match status" value="1"/>
</dbReference>
<feature type="transmembrane region" description="Helical" evidence="8">
    <location>
        <begin position="42"/>
        <end position="65"/>
    </location>
</feature>
<dbReference type="PANTHER" id="PTHR23517">
    <property type="entry name" value="RESISTANCE PROTEIN MDTM, PUTATIVE-RELATED-RELATED"/>
    <property type="match status" value="1"/>
</dbReference>
<reference evidence="11" key="1">
    <citation type="journal article" date="2019" name="Int. J. Syst. Evol. Microbiol.">
        <title>The Global Catalogue of Microorganisms (GCM) 10K type strain sequencing project: providing services to taxonomists for standard genome sequencing and annotation.</title>
        <authorList>
            <consortium name="The Broad Institute Genomics Platform"/>
            <consortium name="The Broad Institute Genome Sequencing Center for Infectious Disease"/>
            <person name="Wu L."/>
            <person name="Ma J."/>
        </authorList>
    </citation>
    <scope>NUCLEOTIDE SEQUENCE [LARGE SCALE GENOMIC DNA]</scope>
    <source>
        <strain evidence="11">JCM 16259</strain>
    </source>
</reference>
<dbReference type="PROSITE" id="PS50850">
    <property type="entry name" value="MFS"/>
    <property type="match status" value="1"/>
</dbReference>
<feature type="transmembrane region" description="Helical" evidence="8">
    <location>
        <begin position="209"/>
        <end position="226"/>
    </location>
</feature>
<keyword evidence="6 8" id="KW-0472">Membrane</keyword>
<dbReference type="EMBL" id="BAAARE010000011">
    <property type="protein sequence ID" value="GAA2487815.1"/>
    <property type="molecule type" value="Genomic_DNA"/>
</dbReference>
<keyword evidence="3" id="KW-1003">Cell membrane</keyword>
<comment type="caution">
    <text evidence="10">The sequence shown here is derived from an EMBL/GenBank/DDBJ whole genome shotgun (WGS) entry which is preliminary data.</text>
</comment>
<evidence type="ECO:0000256" key="6">
    <source>
        <dbReference type="ARBA" id="ARBA00023136"/>
    </source>
</evidence>
<dbReference type="InterPro" id="IPR020846">
    <property type="entry name" value="MFS_dom"/>
</dbReference>
<keyword evidence="4 8" id="KW-0812">Transmembrane</keyword>
<dbReference type="InterPro" id="IPR050171">
    <property type="entry name" value="MFS_Transporters"/>
</dbReference>
<evidence type="ECO:0000256" key="8">
    <source>
        <dbReference type="SAM" id="Phobius"/>
    </source>
</evidence>
<keyword evidence="2" id="KW-0813">Transport</keyword>
<protein>
    <submittedName>
        <fullName evidence="10">MFS transporter</fullName>
    </submittedName>
</protein>
<evidence type="ECO:0000256" key="5">
    <source>
        <dbReference type="ARBA" id="ARBA00022989"/>
    </source>
</evidence>
<evidence type="ECO:0000313" key="11">
    <source>
        <dbReference type="Proteomes" id="UP001500730"/>
    </source>
</evidence>
<feature type="compositionally biased region" description="Low complexity" evidence="7">
    <location>
        <begin position="406"/>
        <end position="416"/>
    </location>
</feature>
<sequence>MVRDLRDLPRVVWVLAAGRLVSSASAFLMLFLVLYLTGPRGLGVVPAGVIAGSNGVGALLGNLTGGRFGDRHGHRRVLLLTASVVGVLTALIPWQPVWLLAVTMPITGYLGAVASLGQGALAALAVPPGSRRSSVAVSRAASNAGFVIGPPLGALLATRGYDTLFVLDGVLTLVLRHVTSRFLPDEAPVTRAEGAPTGLWRAVRGDRSLLLLLAGVVLVDLVYRQLYSTLPLHLRDHGQPLALYTMLVAIGSGLILALEIPAALWLRDRPAIPVIATGYALVAMGFVIFGLTWLGVAVGAVVAMVVLTAGEILYKTTATAHVLDAAPTHLVGQYQGLYTGAATSGTMLSAPLGGIVYAASPGLLWPLCGVVAGTGAVLALAAGRVARGSVAADATRSGGLPGPGRGAATAAAGEAAPAREAR</sequence>
<feature type="transmembrane region" description="Helical" evidence="8">
    <location>
        <begin position="106"/>
        <end position="126"/>
    </location>
</feature>
<dbReference type="InterPro" id="IPR011701">
    <property type="entry name" value="MFS"/>
</dbReference>
<feature type="transmembrane region" description="Helical" evidence="8">
    <location>
        <begin position="12"/>
        <end position="36"/>
    </location>
</feature>
<keyword evidence="11" id="KW-1185">Reference proteome</keyword>